<organism evidence="8 9">
    <name type="scientific">Candidatus Megaera venefica</name>
    <dbReference type="NCBI Taxonomy" id="2055910"/>
    <lineage>
        <taxon>Bacteria</taxon>
        <taxon>Pseudomonadati</taxon>
        <taxon>Pseudomonadota</taxon>
        <taxon>Alphaproteobacteria</taxon>
        <taxon>Rickettsiales</taxon>
        <taxon>Rickettsiaceae</taxon>
        <taxon>Candidatus Megaera</taxon>
    </lineage>
</organism>
<keyword evidence="5" id="KW-0802">TPR repeat</keyword>
<evidence type="ECO:0000256" key="1">
    <source>
        <dbReference type="ARBA" id="ARBA00004370"/>
    </source>
</evidence>
<dbReference type="RefSeq" id="WP_322777234.1">
    <property type="nucleotide sequence ID" value="NZ_JARJFB010000116.1"/>
</dbReference>
<reference evidence="8 9" key="1">
    <citation type="submission" date="2023-03" db="EMBL/GenBank/DDBJ databases">
        <title>Host association and intracellularity evolved multiple times independently in the Rickettsiales.</title>
        <authorList>
            <person name="Castelli M."/>
            <person name="Nardi T."/>
            <person name="Gammuto L."/>
            <person name="Bellinzona G."/>
            <person name="Sabaneyeva E."/>
            <person name="Potekhin A."/>
            <person name="Serra V."/>
            <person name="Petroni G."/>
            <person name="Sassera D."/>
        </authorList>
    </citation>
    <scope>NUCLEOTIDE SEQUENCE [LARGE SCALE GENOMIC DNA]</scope>
    <source>
        <strain evidence="8 9">Sr 2-6</strain>
    </source>
</reference>
<evidence type="ECO:0000256" key="5">
    <source>
        <dbReference type="PROSITE-ProRule" id="PRU00339"/>
    </source>
</evidence>
<gene>
    <name evidence="8" type="ORF">Megvenef_01308</name>
</gene>
<protein>
    <submittedName>
        <fullName evidence="8">Tetratricopeptide domain-contaning protein</fullName>
    </submittedName>
</protein>
<feature type="transmembrane region" description="Helical" evidence="6">
    <location>
        <begin position="43"/>
        <end position="66"/>
    </location>
</feature>
<evidence type="ECO:0000256" key="4">
    <source>
        <dbReference type="ARBA" id="ARBA00023136"/>
    </source>
</evidence>
<dbReference type="PROSITE" id="PS50005">
    <property type="entry name" value="TPR"/>
    <property type="match status" value="1"/>
</dbReference>
<evidence type="ECO:0000313" key="8">
    <source>
        <dbReference type="EMBL" id="MEA0971332.1"/>
    </source>
</evidence>
<dbReference type="InterPro" id="IPR019734">
    <property type="entry name" value="TPR_rpt"/>
</dbReference>
<dbReference type="InterPro" id="IPR011990">
    <property type="entry name" value="TPR-like_helical_dom_sf"/>
</dbReference>
<dbReference type="EMBL" id="JARJFB010000116">
    <property type="protein sequence ID" value="MEA0971332.1"/>
    <property type="molecule type" value="Genomic_DNA"/>
</dbReference>
<evidence type="ECO:0000313" key="9">
    <source>
        <dbReference type="Proteomes" id="UP001291687"/>
    </source>
</evidence>
<evidence type="ECO:0000259" key="7">
    <source>
        <dbReference type="Pfam" id="PF07219"/>
    </source>
</evidence>
<comment type="subcellular location">
    <subcellularLocation>
        <location evidence="1">Membrane</location>
    </subcellularLocation>
</comment>
<dbReference type="Pfam" id="PF07219">
    <property type="entry name" value="HemY_N"/>
    <property type="match status" value="1"/>
</dbReference>
<keyword evidence="3 6" id="KW-1133">Transmembrane helix</keyword>
<comment type="caution">
    <text evidence="8">The sequence shown here is derived from an EMBL/GenBank/DDBJ whole genome shotgun (WGS) entry which is preliminary data.</text>
</comment>
<sequence>MIRFLILCTVFFLLYIGFSTIGEYDSEIKLFVFDYQVETTLFLFLSVFVLIQLLLMVALKLIFLIFDLPTILKKRWYRRKLLKINNRLLNVLAELLMGNKKKSLKITSNILSELDEENKDFVNLVLAEGEDSFDKKIQYYRNLIDKKNFSVYASKKLAEIFYNNTHHIQAEEFALKAFNEDDTDPELMLILIRIYANLGSWPKMVFIVSKLQRTYMPLFEVNSEEIASYYYAASKHYLQIGSEDEAKKYLELALEYRPDYIEALNLLMELLTNTNNTASILKVLRAAFSAKPSFEIARMFADSSRSSAEAIYGTLAGIAQPAKYPGVFLALAGYLGIKEKVIEIKEPKLISYDSK</sequence>
<evidence type="ECO:0000256" key="6">
    <source>
        <dbReference type="SAM" id="Phobius"/>
    </source>
</evidence>
<proteinExistence type="predicted"/>
<evidence type="ECO:0000256" key="3">
    <source>
        <dbReference type="ARBA" id="ARBA00022989"/>
    </source>
</evidence>
<name>A0ABU5NDU2_9RICK</name>
<keyword evidence="9" id="KW-1185">Reference proteome</keyword>
<dbReference type="SUPFAM" id="SSF48452">
    <property type="entry name" value="TPR-like"/>
    <property type="match status" value="1"/>
</dbReference>
<dbReference type="Gene3D" id="1.25.40.10">
    <property type="entry name" value="Tetratricopeptide repeat domain"/>
    <property type="match status" value="1"/>
</dbReference>
<feature type="domain" description="HemY N-terminal" evidence="7">
    <location>
        <begin position="30"/>
        <end position="116"/>
    </location>
</feature>
<keyword evidence="4 6" id="KW-0472">Membrane</keyword>
<keyword evidence="2 6" id="KW-0812">Transmembrane</keyword>
<feature type="repeat" description="TPR" evidence="5">
    <location>
        <begin position="227"/>
        <end position="260"/>
    </location>
</feature>
<accession>A0ABU5NDU2</accession>
<dbReference type="Proteomes" id="UP001291687">
    <property type="component" value="Unassembled WGS sequence"/>
</dbReference>
<dbReference type="InterPro" id="IPR010817">
    <property type="entry name" value="HemY_N"/>
</dbReference>
<evidence type="ECO:0000256" key="2">
    <source>
        <dbReference type="ARBA" id="ARBA00022692"/>
    </source>
</evidence>